<evidence type="ECO:0000313" key="15">
    <source>
        <dbReference type="Proteomes" id="UP000472276"/>
    </source>
</evidence>
<sequence length="739" mass="81858">MFTSCIPCCSSLYRGSFFCASEPKETALGSATQISKHLLRSIRFIFNFLAKLGKNMMQFFIFCFAVIGKPVNAACPLELSPPRVVVRFGDSLSANCTSLSDQIEGMGWESPYRGVDLTQGVTSLPFKIDSVPEWEIGPMCFMNSRDGDQCTKLLPVTVYKMPDSVSLKNLSTVKEGQQFAIQCDVVNVAPARNLSVVWHKGNKILNSETFDESSPSPVSKSSVLTLTAHRNDDGAEIWCEAKLNLWPEEQGPPPVRSEAHTLIVLYPPTFISASDETLDFPAGKSMTLNCNATGNPLPSYHWQFLQAAQETHKNQNENYPALTRPFEFPGIYTCTASNTQGTVTKYFTVSESPYPPAFIDPLNETLELSAGKSMTLNCNATGNPLPSYHWQFPQAAQETYKNQNENYPVLTRPFEFPGIYTCTASNTQGTVTKYFTVSESPYPPAFIDPLNETLELSAGKSMTLNCNATGNPLPSYHWQFPQAAQETYKNQNENYPVLTRPFKFPGIYTCTASNTQGTVTKYFTVSESPYPPAFIDPLNETLELSAGEKMTLNCNATGNPLPSYHWQFPQAAQETYKNQDVNHPIVTRPFEFPGVYTCTASNTQGTVTKYFTVSESPYPPAFINPLNETLELSAGEKMSLNCNATGNPLPSYHWQFPQAAQETYKNQDVNHPIVTRPFEFPGVYTCTASNTQGTVTKYFTVSKPPGIGSGVIAGIAVFVVLVVLFFGALIYYKYALRKR</sequence>
<keyword evidence="5" id="KW-0677">Repeat</keyword>
<dbReference type="PANTHER" id="PTHR13771">
    <property type="entry name" value="INTERCELLULAR ADHESION MOLECULE"/>
    <property type="match status" value="1"/>
</dbReference>
<dbReference type="Pfam" id="PF13927">
    <property type="entry name" value="Ig_3"/>
    <property type="match status" value="5"/>
</dbReference>
<dbReference type="InterPro" id="IPR007110">
    <property type="entry name" value="Ig-like_dom"/>
</dbReference>
<dbReference type="InterPro" id="IPR013768">
    <property type="entry name" value="ICAM_N"/>
</dbReference>
<evidence type="ECO:0000256" key="12">
    <source>
        <dbReference type="SAM" id="Phobius"/>
    </source>
</evidence>
<dbReference type="InterPro" id="IPR047012">
    <property type="entry name" value="ICAM_VCAM"/>
</dbReference>
<dbReference type="InterPro" id="IPR003599">
    <property type="entry name" value="Ig_sub"/>
</dbReference>
<feature type="domain" description="Ig-like" evidence="13">
    <location>
        <begin position="355"/>
        <end position="438"/>
    </location>
</feature>
<keyword evidence="8 12" id="KW-0472">Membrane</keyword>
<dbReference type="PROSITE" id="PS50835">
    <property type="entry name" value="IG_LIKE"/>
    <property type="match status" value="6"/>
</dbReference>
<reference evidence="14" key="1">
    <citation type="submission" date="2025-08" db="UniProtKB">
        <authorList>
            <consortium name="Ensembl"/>
        </authorList>
    </citation>
    <scope>IDENTIFICATION</scope>
</reference>
<evidence type="ECO:0000256" key="8">
    <source>
        <dbReference type="ARBA" id="ARBA00023136"/>
    </source>
</evidence>
<dbReference type="InterPro" id="IPR013783">
    <property type="entry name" value="Ig-like_fold"/>
</dbReference>
<keyword evidence="11" id="KW-0393">Immunoglobulin domain</keyword>
<evidence type="ECO:0000256" key="10">
    <source>
        <dbReference type="ARBA" id="ARBA00023180"/>
    </source>
</evidence>
<evidence type="ECO:0000256" key="4">
    <source>
        <dbReference type="ARBA" id="ARBA00022729"/>
    </source>
</evidence>
<dbReference type="SMART" id="SM00409">
    <property type="entry name" value="IG"/>
    <property type="match status" value="6"/>
</dbReference>
<evidence type="ECO:0000259" key="13">
    <source>
        <dbReference type="PROSITE" id="PS50835"/>
    </source>
</evidence>
<keyword evidence="9" id="KW-1015">Disulfide bond</keyword>
<dbReference type="GO" id="GO:0016020">
    <property type="term" value="C:membrane"/>
    <property type="evidence" value="ECO:0007669"/>
    <property type="project" value="UniProtKB-SubCell"/>
</dbReference>
<keyword evidence="4" id="KW-0732">Signal</keyword>
<keyword evidence="7 12" id="KW-1133">Transmembrane helix</keyword>
<dbReference type="SMART" id="SM00408">
    <property type="entry name" value="IGc2"/>
    <property type="match status" value="6"/>
</dbReference>
<evidence type="ECO:0000256" key="2">
    <source>
        <dbReference type="ARBA" id="ARBA00005925"/>
    </source>
</evidence>
<dbReference type="SUPFAM" id="SSF48726">
    <property type="entry name" value="Immunoglobulin"/>
    <property type="match status" value="7"/>
</dbReference>
<evidence type="ECO:0000256" key="6">
    <source>
        <dbReference type="ARBA" id="ARBA00022889"/>
    </source>
</evidence>
<organism evidence="14 15">
    <name type="scientific">Oreochromis aureus</name>
    <name type="common">Israeli tilapia</name>
    <name type="synonym">Chromis aureus</name>
    <dbReference type="NCBI Taxonomy" id="47969"/>
    <lineage>
        <taxon>Eukaryota</taxon>
        <taxon>Metazoa</taxon>
        <taxon>Chordata</taxon>
        <taxon>Craniata</taxon>
        <taxon>Vertebrata</taxon>
        <taxon>Euteleostomi</taxon>
        <taxon>Actinopterygii</taxon>
        <taxon>Neopterygii</taxon>
        <taxon>Teleostei</taxon>
        <taxon>Neoteleostei</taxon>
        <taxon>Acanthomorphata</taxon>
        <taxon>Ovalentaria</taxon>
        <taxon>Cichlomorphae</taxon>
        <taxon>Cichliformes</taxon>
        <taxon>Cichlidae</taxon>
        <taxon>African cichlids</taxon>
        <taxon>Pseudocrenilabrinae</taxon>
        <taxon>Oreochromini</taxon>
        <taxon>Oreochromis</taxon>
    </lineage>
</organism>
<dbReference type="InterPro" id="IPR003598">
    <property type="entry name" value="Ig_sub2"/>
</dbReference>
<gene>
    <name evidence="14" type="primary">OLFML2B</name>
</gene>
<dbReference type="PRINTS" id="PR01472">
    <property type="entry name" value="ICAMVCAM1"/>
</dbReference>
<keyword evidence="3 12" id="KW-0812">Transmembrane</keyword>
<accession>A0A668SSD1</accession>
<dbReference type="InterPro" id="IPR003987">
    <property type="entry name" value="ICAM_VCAM_N"/>
</dbReference>
<evidence type="ECO:0000256" key="1">
    <source>
        <dbReference type="ARBA" id="ARBA00004479"/>
    </source>
</evidence>
<feature type="domain" description="Ig-like" evidence="13">
    <location>
        <begin position="268"/>
        <end position="350"/>
    </location>
</feature>
<feature type="domain" description="Ig-like" evidence="13">
    <location>
        <begin position="531"/>
        <end position="614"/>
    </location>
</feature>
<evidence type="ECO:0000256" key="3">
    <source>
        <dbReference type="ARBA" id="ARBA00022692"/>
    </source>
</evidence>
<feature type="domain" description="Ig-like" evidence="13">
    <location>
        <begin position="162"/>
        <end position="241"/>
    </location>
</feature>
<feature type="domain" description="Ig-like" evidence="13">
    <location>
        <begin position="619"/>
        <end position="702"/>
    </location>
</feature>
<feature type="domain" description="Ig-like" evidence="13">
    <location>
        <begin position="443"/>
        <end position="526"/>
    </location>
</feature>
<dbReference type="OMA" id="EMITLNC"/>
<dbReference type="Pfam" id="PF03921">
    <property type="entry name" value="ICAM_N"/>
    <property type="match status" value="1"/>
</dbReference>
<keyword evidence="6" id="KW-0130">Cell adhesion</keyword>
<feature type="transmembrane region" description="Helical" evidence="12">
    <location>
        <begin position="707"/>
        <end position="732"/>
    </location>
</feature>
<dbReference type="AlphaFoldDB" id="A0A668SSD1"/>
<reference evidence="14" key="2">
    <citation type="submission" date="2025-09" db="UniProtKB">
        <authorList>
            <consortium name="Ensembl"/>
        </authorList>
    </citation>
    <scope>IDENTIFICATION</scope>
</reference>
<dbReference type="InterPro" id="IPR036179">
    <property type="entry name" value="Ig-like_dom_sf"/>
</dbReference>
<evidence type="ECO:0000313" key="14">
    <source>
        <dbReference type="Ensembl" id="ENSOABP00000017211.2"/>
    </source>
</evidence>
<dbReference type="Gene3D" id="2.60.40.10">
    <property type="entry name" value="Immunoglobulins"/>
    <property type="match status" value="7"/>
</dbReference>
<comment type="similarity">
    <text evidence="2">Belongs to the immunoglobulin superfamily. ICAM family.</text>
</comment>
<comment type="subcellular location">
    <subcellularLocation>
        <location evidence="1">Membrane</location>
        <topology evidence="1">Single-pass type I membrane protein</topology>
    </subcellularLocation>
</comment>
<dbReference type="GO" id="GO:0098609">
    <property type="term" value="P:cell-cell adhesion"/>
    <property type="evidence" value="ECO:0007669"/>
    <property type="project" value="InterPro"/>
</dbReference>
<dbReference type="GO" id="GO:0005178">
    <property type="term" value="F:integrin binding"/>
    <property type="evidence" value="ECO:0007669"/>
    <property type="project" value="InterPro"/>
</dbReference>
<proteinExistence type="inferred from homology"/>
<protein>
    <recommendedName>
        <fullName evidence="13">Ig-like domain-containing protein</fullName>
    </recommendedName>
</protein>
<evidence type="ECO:0000256" key="9">
    <source>
        <dbReference type="ARBA" id="ARBA00023157"/>
    </source>
</evidence>
<evidence type="ECO:0000256" key="11">
    <source>
        <dbReference type="ARBA" id="ARBA00023319"/>
    </source>
</evidence>
<keyword evidence="10" id="KW-0325">Glycoprotein</keyword>
<name>A0A668SSD1_OREAU</name>
<dbReference type="Proteomes" id="UP000472276">
    <property type="component" value="Unassembled WGS sequence"/>
</dbReference>
<dbReference type="Ensembl" id="ENSOABT00000017743.2">
    <property type="protein sequence ID" value="ENSOABP00000017211.2"/>
    <property type="gene ID" value="ENSOABG00000008429.2"/>
</dbReference>
<dbReference type="PANTHER" id="PTHR13771:SF9">
    <property type="entry name" value="INTERCELLULAR ADHESION MOLECULE 5"/>
    <property type="match status" value="1"/>
</dbReference>
<evidence type="ECO:0000256" key="7">
    <source>
        <dbReference type="ARBA" id="ARBA00022989"/>
    </source>
</evidence>
<evidence type="ECO:0000256" key="5">
    <source>
        <dbReference type="ARBA" id="ARBA00022737"/>
    </source>
</evidence>
<keyword evidence="15" id="KW-1185">Reference proteome</keyword>